<dbReference type="AlphaFoldDB" id="A0ABC9TTW9"/>
<evidence type="ECO:0000313" key="2">
    <source>
        <dbReference type="EMBL" id="ERI74734.1"/>
    </source>
</evidence>
<sequence length="53" mass="6590">MFFPLYYITNIMFLLSYFCPFSNFTQYGDQIRKISRKRRQSFRRSAHPFLNLQ</sequence>
<keyword evidence="1" id="KW-0812">Transmembrane</keyword>
<keyword evidence="1" id="KW-0472">Membrane</keyword>
<protein>
    <submittedName>
        <fullName evidence="2">Uncharacterized protein</fullName>
    </submittedName>
</protein>
<evidence type="ECO:0000313" key="3">
    <source>
        <dbReference type="Proteomes" id="UP000016491"/>
    </source>
</evidence>
<proteinExistence type="predicted"/>
<dbReference type="Proteomes" id="UP000016491">
    <property type="component" value="Unassembled WGS sequence"/>
</dbReference>
<keyword evidence="1" id="KW-1133">Transmembrane helix</keyword>
<name>A0ABC9TTW9_CLOSY</name>
<accession>A0ABC9TTW9</accession>
<reference evidence="2 3" key="1">
    <citation type="submission" date="2013-07" db="EMBL/GenBank/DDBJ databases">
        <authorList>
            <person name="Weinstock G."/>
            <person name="Sodergren E."/>
            <person name="Wylie T."/>
            <person name="Fulton L."/>
            <person name="Fulton R."/>
            <person name="Fronick C."/>
            <person name="O'Laughlin M."/>
            <person name="Godfrey J."/>
            <person name="Miner T."/>
            <person name="Herter B."/>
            <person name="Appelbaum E."/>
            <person name="Cordes M."/>
            <person name="Lek S."/>
            <person name="Wollam A."/>
            <person name="Pepin K.H."/>
            <person name="Palsikar V.B."/>
            <person name="Mitreva M."/>
            <person name="Wilson R.K."/>
        </authorList>
    </citation>
    <scope>NUCLEOTIDE SEQUENCE [LARGE SCALE GENOMIC DNA]</scope>
    <source>
        <strain evidence="2 3">ATCC 14940</strain>
    </source>
</reference>
<comment type="caution">
    <text evidence="2">The sequence shown here is derived from an EMBL/GenBank/DDBJ whole genome shotgun (WGS) entry which is preliminary data.</text>
</comment>
<feature type="transmembrane region" description="Helical" evidence="1">
    <location>
        <begin position="6"/>
        <end position="28"/>
    </location>
</feature>
<organism evidence="2 3">
    <name type="scientific">[Clostridium] symbiosum ATCC 14940</name>
    <dbReference type="NCBI Taxonomy" id="411472"/>
    <lineage>
        <taxon>Bacteria</taxon>
        <taxon>Bacillati</taxon>
        <taxon>Bacillota</taxon>
        <taxon>Clostridia</taxon>
        <taxon>Lachnospirales</taxon>
        <taxon>Lachnospiraceae</taxon>
        <taxon>Otoolea</taxon>
    </lineage>
</organism>
<dbReference type="EMBL" id="AWSU01000288">
    <property type="protein sequence ID" value="ERI74734.1"/>
    <property type="molecule type" value="Genomic_DNA"/>
</dbReference>
<gene>
    <name evidence="2" type="ORF">CLOSYM_03702</name>
</gene>
<evidence type="ECO:0000256" key="1">
    <source>
        <dbReference type="SAM" id="Phobius"/>
    </source>
</evidence>